<dbReference type="PANTHER" id="PTHR46401">
    <property type="entry name" value="GLYCOSYLTRANSFERASE WBBK-RELATED"/>
    <property type="match status" value="1"/>
</dbReference>
<dbReference type="SUPFAM" id="SSF53756">
    <property type="entry name" value="UDP-Glycosyltransferase/glycogen phosphorylase"/>
    <property type="match status" value="1"/>
</dbReference>
<organism evidence="3 4">
    <name type="scientific">Candidatus Amesbacteria bacterium GW2011_GWA1_47_20</name>
    <dbReference type="NCBI Taxonomy" id="1618354"/>
    <lineage>
        <taxon>Bacteria</taxon>
        <taxon>Candidatus Amesiibacteriota</taxon>
    </lineage>
</organism>
<dbReference type="CDD" id="cd03801">
    <property type="entry name" value="GT4_PimA-like"/>
    <property type="match status" value="1"/>
</dbReference>
<dbReference type="GO" id="GO:0016757">
    <property type="term" value="F:glycosyltransferase activity"/>
    <property type="evidence" value="ECO:0007669"/>
    <property type="project" value="InterPro"/>
</dbReference>
<evidence type="ECO:0000313" key="4">
    <source>
        <dbReference type="Proteomes" id="UP000034565"/>
    </source>
</evidence>
<sequence length="360" mass="41009">MCKVIALCWHSDNSLIKSAGGYTRFWEIAKRATSPLVIIDKYPSLYSNLNNPHITIHTYLSPQIYSRTVLNKILDRLLTPFLIIKVVLGLKLNHQIIYVPFSELPQLTIAAVILKFLISSKLVLCNLNTNIYFLDRLVNVYLHKLADRVITISHELARALKRTGIYASGVNGVGFDLLPYRQFPKAKKRYDAVFVGRHTLEKGILDLLEAWSQLSHSPTLITVGEIPNYLEPEIIRRVNQLGLGRHVIIMGKISEQEKLGLMSQSKICVFPSYQEGWGIVPMEALSLGLPVVIYNLPVYKESLGDSPALKLVNIGNKPALSRQIAHTLKHYRKYSLLAAKWRPRYNWETIARKEWELICN</sequence>
<accession>A0A0G1SLI3</accession>
<feature type="domain" description="Glycosyl transferase family 1" evidence="2">
    <location>
        <begin position="182"/>
        <end position="331"/>
    </location>
</feature>
<dbReference type="Pfam" id="PF00534">
    <property type="entry name" value="Glycos_transf_1"/>
    <property type="match status" value="1"/>
</dbReference>
<evidence type="ECO:0000256" key="1">
    <source>
        <dbReference type="ARBA" id="ARBA00022679"/>
    </source>
</evidence>
<dbReference type="EMBL" id="LCOA01000001">
    <property type="protein sequence ID" value="KKU70359.1"/>
    <property type="molecule type" value="Genomic_DNA"/>
</dbReference>
<dbReference type="PANTHER" id="PTHR46401:SF2">
    <property type="entry name" value="GLYCOSYLTRANSFERASE WBBK-RELATED"/>
    <property type="match status" value="1"/>
</dbReference>
<gene>
    <name evidence="3" type="ORF">UX92_C0001G0027</name>
</gene>
<evidence type="ECO:0000259" key="2">
    <source>
        <dbReference type="Pfam" id="PF00534"/>
    </source>
</evidence>
<comment type="caution">
    <text evidence="3">The sequence shown here is derived from an EMBL/GenBank/DDBJ whole genome shotgun (WGS) entry which is preliminary data.</text>
</comment>
<proteinExistence type="predicted"/>
<reference evidence="3 4" key="1">
    <citation type="journal article" date="2015" name="Nature">
        <title>rRNA introns, odd ribosomes, and small enigmatic genomes across a large radiation of phyla.</title>
        <authorList>
            <person name="Brown C.T."/>
            <person name="Hug L.A."/>
            <person name="Thomas B.C."/>
            <person name="Sharon I."/>
            <person name="Castelle C.J."/>
            <person name="Singh A."/>
            <person name="Wilkins M.J."/>
            <person name="Williams K.H."/>
            <person name="Banfield J.F."/>
        </authorList>
    </citation>
    <scope>NUCLEOTIDE SEQUENCE [LARGE SCALE GENOMIC DNA]</scope>
</reference>
<name>A0A0G1SLI3_9BACT</name>
<dbReference type="InterPro" id="IPR001296">
    <property type="entry name" value="Glyco_trans_1"/>
</dbReference>
<protein>
    <submittedName>
        <fullName evidence="3">Glycosyltransferase, family 4</fullName>
    </submittedName>
</protein>
<dbReference type="AlphaFoldDB" id="A0A0G1SLI3"/>
<keyword evidence="1 3" id="KW-0808">Transferase</keyword>
<dbReference type="Gene3D" id="3.40.50.2000">
    <property type="entry name" value="Glycogen Phosphorylase B"/>
    <property type="match status" value="2"/>
</dbReference>
<dbReference type="Proteomes" id="UP000034565">
    <property type="component" value="Unassembled WGS sequence"/>
</dbReference>
<evidence type="ECO:0000313" key="3">
    <source>
        <dbReference type="EMBL" id="KKU70359.1"/>
    </source>
</evidence>